<dbReference type="EMBL" id="BAABBY010000002">
    <property type="protein sequence ID" value="GAA4198676.1"/>
    <property type="molecule type" value="Genomic_DNA"/>
</dbReference>
<accession>A0ABP8B5V1</accession>
<comment type="caution">
    <text evidence="1">The sequence shown here is derived from an EMBL/GenBank/DDBJ whole genome shotgun (WGS) entry which is preliminary data.</text>
</comment>
<keyword evidence="2" id="KW-1185">Reference proteome</keyword>
<reference evidence="2" key="1">
    <citation type="journal article" date="2019" name="Int. J. Syst. Evol. Microbiol.">
        <title>The Global Catalogue of Microorganisms (GCM) 10K type strain sequencing project: providing services to taxonomists for standard genome sequencing and annotation.</title>
        <authorList>
            <consortium name="The Broad Institute Genomics Platform"/>
            <consortium name="The Broad Institute Genome Sequencing Center for Infectious Disease"/>
            <person name="Wu L."/>
            <person name="Ma J."/>
        </authorList>
    </citation>
    <scope>NUCLEOTIDE SEQUENCE [LARGE SCALE GENOMIC DNA]</scope>
    <source>
        <strain evidence="2">JCM 17626</strain>
    </source>
</reference>
<evidence type="ECO:0000313" key="2">
    <source>
        <dbReference type="Proteomes" id="UP001501772"/>
    </source>
</evidence>
<gene>
    <name evidence="1" type="ORF">GCM10022289_07780</name>
</gene>
<evidence type="ECO:0000313" key="1">
    <source>
        <dbReference type="EMBL" id="GAA4198676.1"/>
    </source>
</evidence>
<name>A0ABP8B5V1_9SPHI</name>
<evidence type="ECO:0008006" key="3">
    <source>
        <dbReference type="Google" id="ProtNLM"/>
    </source>
</evidence>
<proteinExistence type="predicted"/>
<organism evidence="1 2">
    <name type="scientific">Pedobacter jeongneungensis</name>
    <dbReference type="NCBI Taxonomy" id="947309"/>
    <lineage>
        <taxon>Bacteria</taxon>
        <taxon>Pseudomonadati</taxon>
        <taxon>Bacteroidota</taxon>
        <taxon>Sphingobacteriia</taxon>
        <taxon>Sphingobacteriales</taxon>
        <taxon>Sphingobacteriaceae</taxon>
        <taxon>Pedobacter</taxon>
    </lineage>
</organism>
<protein>
    <recommendedName>
        <fullName evidence="3">Nucleotidyltransferase</fullName>
    </recommendedName>
</protein>
<dbReference type="Proteomes" id="UP001501772">
    <property type="component" value="Unassembled WGS sequence"/>
</dbReference>
<sequence length="285" mass="31997">MARSIEQIQNEIISAKESNSDLAELTSTSKTAVWRLITFVIAFSIYALEKLFDIHKAETDDKISLLKPHTARWYRQKALAFQYGYPLVTDSDVYDNSNVSEDQLELSRIVKYSAVTESDNGTVIVKIATENDGVLSPISDVQKTSFETYIREIKDAGVNINTINFLPDKLYLNMTVYFSPLILDAQGNSIISGGKPVEEAITQYLKELPFNGELILAHLVDRLQEVEGVLIPQVDSAQSSWIEENIDSSTYGAPVAIIAKVIPTSGYFEVVNFDNIKYVVYDRYK</sequence>
<dbReference type="RefSeq" id="WP_344849654.1">
    <property type="nucleotide sequence ID" value="NZ_BAABBY010000002.1"/>
</dbReference>